<dbReference type="GO" id="GO:0047547">
    <property type="term" value="F:2-methylcitrate dehydratase activity"/>
    <property type="evidence" value="ECO:0007669"/>
    <property type="project" value="UniProtKB-EC"/>
</dbReference>
<organism evidence="8 9">
    <name type="scientific">Helicobacter heilmannii</name>
    <dbReference type="NCBI Taxonomy" id="35817"/>
    <lineage>
        <taxon>Bacteria</taxon>
        <taxon>Pseudomonadati</taxon>
        <taxon>Campylobacterota</taxon>
        <taxon>Epsilonproteobacteria</taxon>
        <taxon>Campylobacterales</taxon>
        <taxon>Helicobacteraceae</taxon>
        <taxon>Helicobacter</taxon>
    </lineage>
</organism>
<keyword evidence="9" id="KW-1185">Reference proteome</keyword>
<keyword evidence="7 8" id="KW-0456">Lyase</keyword>
<comment type="pathway">
    <text evidence="2">Organic acid metabolism; propanoate degradation.</text>
</comment>
<evidence type="ECO:0000313" key="9">
    <source>
        <dbReference type="Proteomes" id="UP000046090"/>
    </source>
</evidence>
<dbReference type="AlphaFoldDB" id="A0A0K2Y4R4"/>
<dbReference type="GO" id="GO:0051537">
    <property type="term" value="F:2 iron, 2 sulfur cluster binding"/>
    <property type="evidence" value="ECO:0007669"/>
    <property type="project" value="InterPro"/>
</dbReference>
<dbReference type="InterPro" id="IPR012705">
    <property type="entry name" value="2Me_IsoCit_deHydtase_PrpD"/>
</dbReference>
<dbReference type="InterPro" id="IPR045337">
    <property type="entry name" value="MmgE_PrpD_C"/>
</dbReference>
<dbReference type="SUPFAM" id="SSF103378">
    <property type="entry name" value="2-methylcitrate dehydratase PrpD"/>
    <property type="match status" value="1"/>
</dbReference>
<evidence type="ECO:0000256" key="5">
    <source>
        <dbReference type="ARBA" id="ARBA00017240"/>
    </source>
</evidence>
<dbReference type="EMBL" id="CDMK01000001">
    <property type="protein sequence ID" value="CRI33798.1"/>
    <property type="molecule type" value="Genomic_DNA"/>
</dbReference>
<dbReference type="Pfam" id="PF19305">
    <property type="entry name" value="MmgE_PrpD_C"/>
    <property type="match status" value="1"/>
</dbReference>
<evidence type="ECO:0000256" key="6">
    <source>
        <dbReference type="ARBA" id="ARBA00022532"/>
    </source>
</evidence>
<name>A0A0K2Y4R4_HELHE</name>
<dbReference type="InterPro" id="IPR005656">
    <property type="entry name" value="MmgE_PrpD"/>
</dbReference>
<evidence type="ECO:0000256" key="2">
    <source>
        <dbReference type="ARBA" id="ARBA00005026"/>
    </source>
</evidence>
<dbReference type="InterPro" id="IPR036148">
    <property type="entry name" value="MmgE/PrpD_sf"/>
</dbReference>
<keyword evidence="6" id="KW-0816">Tricarboxylic acid cycle</keyword>
<sequence>MLSYDSALTTLGHYILDGEIPKHATQSATLSLIDSIACALMALKDPECTKFLGPSVPGADFRPLGAKVLGTAYQLEPVVAAFNVSCMVRWMDFNDTWLAKEWCHPSDNLGAIWALGDYVSRLRLSQQEEPLKVRDILHAMVQAYEIQGVLAMDNSFYDEGLDHTLLVRVASAGVGAKMLGGGLEEILSALSHAFVDGGILRVFRHAPFSTTRQAWAGADATSRGVQIALRAMSGEMGCVKALSAPKWGFETVCMPHTKDGLVLNNLGTHVIENVLYKISYPALFPIQTAIECALILHKQIAPRLDEISKIVLTTQEGVEKIMAGGGQAYQRLDREYSLAYPIAYALLRGHLRADSYSDTNAKNPFLQQLMDLIEVQISPLYTKEAKEPHKRAIANALQVFFKDGSSTQKVEVKYPLGHRFRREEGLSALQHKCQNALKEVYPRKKAAQIETLLSDQDRLEKMDFNRFCDLLSFV</sequence>
<dbReference type="InterPro" id="IPR042183">
    <property type="entry name" value="MmgE/PrpD_sf_1"/>
</dbReference>
<evidence type="ECO:0000256" key="7">
    <source>
        <dbReference type="ARBA" id="ARBA00023239"/>
    </source>
</evidence>
<dbReference type="GO" id="GO:0019679">
    <property type="term" value="P:propionate metabolic process, methylcitrate cycle"/>
    <property type="evidence" value="ECO:0007669"/>
    <property type="project" value="InterPro"/>
</dbReference>
<reference evidence="9" key="1">
    <citation type="submission" date="2014-12" db="EMBL/GenBank/DDBJ databases">
        <authorList>
            <person name="Smet A."/>
        </authorList>
    </citation>
    <scope>NUCLEOTIDE SEQUENCE [LARGE SCALE GENOMIC DNA]</scope>
</reference>
<dbReference type="NCBIfam" id="NF006943">
    <property type="entry name" value="PRK09425.1"/>
    <property type="match status" value="1"/>
</dbReference>
<evidence type="ECO:0000256" key="1">
    <source>
        <dbReference type="ARBA" id="ARBA00000096"/>
    </source>
</evidence>
<dbReference type="Gene3D" id="3.30.1330.120">
    <property type="entry name" value="2-methylcitrate dehydratase PrpD"/>
    <property type="match status" value="1"/>
</dbReference>
<protein>
    <recommendedName>
        <fullName evidence="5">2-methylcitrate dehydratase</fullName>
        <ecNumber evidence="4">4.2.1.79</ecNumber>
    </recommendedName>
</protein>
<dbReference type="NCBIfam" id="TIGR02330">
    <property type="entry name" value="prpD"/>
    <property type="match status" value="1"/>
</dbReference>
<evidence type="ECO:0000256" key="4">
    <source>
        <dbReference type="ARBA" id="ARBA00013124"/>
    </source>
</evidence>
<evidence type="ECO:0000313" key="8">
    <source>
        <dbReference type="EMBL" id="CRI33798.1"/>
    </source>
</evidence>
<dbReference type="Gene3D" id="1.10.4100.10">
    <property type="entry name" value="2-methylcitrate dehydratase PrpD"/>
    <property type="match status" value="1"/>
</dbReference>
<dbReference type="GeneID" id="76196455"/>
<dbReference type="GO" id="GO:0006099">
    <property type="term" value="P:tricarboxylic acid cycle"/>
    <property type="evidence" value="ECO:0007669"/>
    <property type="project" value="UniProtKB-KW"/>
</dbReference>
<dbReference type="RefSeq" id="WP_015107659.1">
    <property type="nucleotide sequence ID" value="NZ_AP026684.1"/>
</dbReference>
<dbReference type="PANTHER" id="PTHR16943">
    <property type="entry name" value="2-METHYLCITRATE DEHYDRATASE-RELATED"/>
    <property type="match status" value="1"/>
</dbReference>
<comment type="similarity">
    <text evidence="3">Belongs to the PrpD family.</text>
</comment>
<proteinExistence type="inferred from homology"/>
<dbReference type="UniPathway" id="UPA00946"/>
<gene>
    <name evidence="8" type="ORF">HHE01_14840</name>
</gene>
<dbReference type="InterPro" id="IPR045336">
    <property type="entry name" value="MmgE_PrpD_N"/>
</dbReference>
<dbReference type="Pfam" id="PF03972">
    <property type="entry name" value="MmgE_PrpD_N"/>
    <property type="match status" value="1"/>
</dbReference>
<evidence type="ECO:0000256" key="3">
    <source>
        <dbReference type="ARBA" id="ARBA00006174"/>
    </source>
</evidence>
<dbReference type="Proteomes" id="UP000046090">
    <property type="component" value="Unassembled WGS sequence"/>
</dbReference>
<accession>A0A0K2Y4R4</accession>
<comment type="catalytic activity">
    <reaction evidence="1">
        <text>(2S,3S)-2-methylcitrate = 2-methyl-cis-aconitate + H2O</text>
        <dbReference type="Rhea" id="RHEA:17725"/>
        <dbReference type="ChEBI" id="CHEBI:15377"/>
        <dbReference type="ChEBI" id="CHEBI:57872"/>
        <dbReference type="ChEBI" id="CHEBI:58853"/>
        <dbReference type="EC" id="4.2.1.79"/>
    </reaction>
</comment>
<dbReference type="EC" id="4.2.1.79" evidence="4"/>
<dbReference type="PANTHER" id="PTHR16943:SF8">
    <property type="entry name" value="2-METHYLCITRATE DEHYDRATASE"/>
    <property type="match status" value="1"/>
</dbReference>
<dbReference type="InterPro" id="IPR042188">
    <property type="entry name" value="MmgE/PrpD_sf_2"/>
</dbReference>